<dbReference type="Proteomes" id="UP001138708">
    <property type="component" value="Unassembled WGS sequence"/>
</dbReference>
<reference evidence="2" key="1">
    <citation type="submission" date="2020-01" db="EMBL/GenBank/DDBJ databases">
        <authorList>
            <person name="Rat A."/>
        </authorList>
    </citation>
    <scope>NUCLEOTIDE SEQUENCE</scope>
    <source>
        <strain evidence="2">LMG 31161</strain>
    </source>
</reference>
<gene>
    <name evidence="3" type="ORF">GWK15_09275</name>
    <name evidence="2" type="ORF">GXW75_10610</name>
</gene>
<name>A0A9X9WH92_9PROT</name>
<keyword evidence="4" id="KW-1185">Reference proteome</keyword>
<organism evidence="2 5">
    <name type="scientific">Neoroseomonas oryzicola</name>
    <dbReference type="NCBI Taxonomy" id="535904"/>
    <lineage>
        <taxon>Bacteria</taxon>
        <taxon>Pseudomonadati</taxon>
        <taxon>Pseudomonadota</taxon>
        <taxon>Alphaproteobacteria</taxon>
        <taxon>Acetobacterales</taxon>
        <taxon>Acetobacteraceae</taxon>
        <taxon>Neoroseomonas</taxon>
    </lineage>
</organism>
<evidence type="ECO:0000313" key="2">
    <source>
        <dbReference type="EMBL" id="MBR0659702.1"/>
    </source>
</evidence>
<comment type="caution">
    <text evidence="2">The sequence shown here is derived from an EMBL/GenBank/DDBJ whole genome shotgun (WGS) entry which is preliminary data.</text>
</comment>
<dbReference type="RefSeq" id="WP_168041000.1">
    <property type="nucleotide sequence ID" value="NZ_JAAEDK010000020.1"/>
</dbReference>
<evidence type="ECO:0000313" key="3">
    <source>
        <dbReference type="EMBL" id="NKE17132.1"/>
    </source>
</evidence>
<protein>
    <submittedName>
        <fullName evidence="2">Uncharacterized protein</fullName>
    </submittedName>
</protein>
<reference evidence="3 4" key="2">
    <citation type="submission" date="2020-02" db="EMBL/GenBank/DDBJ databases">
        <authorList>
            <person name="Sun Q."/>
            <person name="Inoue M."/>
        </authorList>
    </citation>
    <scope>NUCLEOTIDE SEQUENCE [LARGE SCALE GENOMIC DNA]</scope>
    <source>
        <strain evidence="3 4">KCTC 22478</strain>
    </source>
</reference>
<accession>A0A9X9WH92</accession>
<sequence>MFLAVLPLVVLFQVMPPPLGQLASTLILGRMGGGTDIIVAIPAPAEAPATAAPAEDCGCGVPNSPRGPR</sequence>
<feature type="region of interest" description="Disordered" evidence="1">
    <location>
        <begin position="49"/>
        <end position="69"/>
    </location>
</feature>
<reference evidence="2" key="3">
    <citation type="journal article" date="2021" name="Syst. Appl. Microbiol.">
        <title>Roseomonas hellenica sp. nov., isolated from roots of wild-growing Alkanna tinctoria.</title>
        <authorList>
            <person name="Rat A."/>
            <person name="Naranjo H.D."/>
            <person name="Lebbe L."/>
            <person name="Cnockaert M."/>
            <person name="Krigas N."/>
            <person name="Grigoriadou K."/>
            <person name="Maloupa E."/>
            <person name="Willems A."/>
        </authorList>
    </citation>
    <scope>NUCLEOTIDE SEQUENCE</scope>
    <source>
        <strain evidence="2">LMG 31161</strain>
    </source>
</reference>
<dbReference type="EMBL" id="JAAEDK010000020">
    <property type="protein sequence ID" value="MBR0659702.1"/>
    <property type="molecule type" value="Genomic_DNA"/>
</dbReference>
<evidence type="ECO:0000256" key="1">
    <source>
        <dbReference type="SAM" id="MobiDB-lite"/>
    </source>
</evidence>
<dbReference type="EMBL" id="JAAVUP010000002">
    <property type="protein sequence ID" value="NKE17132.1"/>
    <property type="molecule type" value="Genomic_DNA"/>
</dbReference>
<dbReference type="Proteomes" id="UP000746741">
    <property type="component" value="Unassembled WGS sequence"/>
</dbReference>
<evidence type="ECO:0000313" key="4">
    <source>
        <dbReference type="Proteomes" id="UP000746741"/>
    </source>
</evidence>
<dbReference type="AlphaFoldDB" id="A0A9X9WH92"/>
<proteinExistence type="predicted"/>
<evidence type="ECO:0000313" key="5">
    <source>
        <dbReference type="Proteomes" id="UP001138708"/>
    </source>
</evidence>